<name>A0A6G6Y3F1_9SPHN</name>
<dbReference type="Pfam" id="PF00534">
    <property type="entry name" value="Glycos_transf_1"/>
    <property type="match status" value="1"/>
</dbReference>
<organism evidence="3 4">
    <name type="scientific">Stakelama tenebrarum</name>
    <dbReference type="NCBI Taxonomy" id="2711215"/>
    <lineage>
        <taxon>Bacteria</taxon>
        <taxon>Pseudomonadati</taxon>
        <taxon>Pseudomonadota</taxon>
        <taxon>Alphaproteobacteria</taxon>
        <taxon>Sphingomonadales</taxon>
        <taxon>Sphingomonadaceae</taxon>
        <taxon>Stakelama</taxon>
    </lineage>
</organism>
<accession>A0A6G6Y3F1</accession>
<feature type="domain" description="Glycosyl transferase family 1" evidence="1">
    <location>
        <begin position="211"/>
        <end position="366"/>
    </location>
</feature>
<reference evidence="3 4" key="1">
    <citation type="submission" date="2020-02" db="EMBL/GenBank/DDBJ databases">
        <authorList>
            <person name="Zheng R.K."/>
            <person name="Sun C.M."/>
        </authorList>
    </citation>
    <scope>NUCLEOTIDE SEQUENCE [LARGE SCALE GENOMIC DNA]</scope>
    <source>
        <strain evidence="4">zrk23</strain>
    </source>
</reference>
<gene>
    <name evidence="3" type="ORF">G5C33_05720</name>
</gene>
<dbReference type="Pfam" id="PF13579">
    <property type="entry name" value="Glyco_trans_4_4"/>
    <property type="match status" value="1"/>
</dbReference>
<keyword evidence="3" id="KW-0808">Transferase</keyword>
<feature type="domain" description="Glycosyltransferase subfamily 4-like N-terminal" evidence="2">
    <location>
        <begin position="21"/>
        <end position="191"/>
    </location>
</feature>
<dbReference type="PANTHER" id="PTHR45947:SF3">
    <property type="entry name" value="SULFOQUINOVOSYL TRANSFERASE SQD2"/>
    <property type="match status" value="1"/>
</dbReference>
<dbReference type="EMBL" id="CP049109">
    <property type="protein sequence ID" value="QIG79337.1"/>
    <property type="molecule type" value="Genomic_DNA"/>
</dbReference>
<dbReference type="Gene3D" id="3.40.50.2000">
    <property type="entry name" value="Glycogen Phosphorylase B"/>
    <property type="match status" value="2"/>
</dbReference>
<dbReference type="InterPro" id="IPR001296">
    <property type="entry name" value="Glyco_trans_1"/>
</dbReference>
<evidence type="ECO:0000313" key="3">
    <source>
        <dbReference type="EMBL" id="QIG79337.1"/>
    </source>
</evidence>
<dbReference type="Proteomes" id="UP000501568">
    <property type="component" value="Chromosome"/>
</dbReference>
<keyword evidence="4" id="KW-1185">Reference proteome</keyword>
<dbReference type="SUPFAM" id="SSF53756">
    <property type="entry name" value="UDP-Glycosyltransferase/glycogen phosphorylase"/>
    <property type="match status" value="1"/>
</dbReference>
<dbReference type="RefSeq" id="WP_165326338.1">
    <property type="nucleotide sequence ID" value="NZ_CP049109.1"/>
</dbReference>
<dbReference type="InterPro" id="IPR028098">
    <property type="entry name" value="Glyco_trans_4-like_N"/>
</dbReference>
<dbReference type="GO" id="GO:0016758">
    <property type="term" value="F:hexosyltransferase activity"/>
    <property type="evidence" value="ECO:0007669"/>
    <property type="project" value="TreeGrafter"/>
</dbReference>
<protein>
    <submittedName>
        <fullName evidence="3">Glycosyltransferase family 4 protein</fullName>
    </submittedName>
</protein>
<sequence length="396" mass="43135">MLRILTLSTLFPDASRPNFGVFVEQQTRGIARRDDLDVRVVAPVGLPPWPLTLHPHYRARAHLPRHEQWRGLDVIRPRFLNLPGTGGRFHPRMIAAALASKLERLRAEFPFDLIAAEFFYPDGPAAMRLAERFDVPFSIKARGSDVHYWANNPKTQDMCLAAGRAAGGLLTVSDAMKRDLVTLGLDEARIERSLTGVDQARFHPRDRAAAKAKFGVSGPFVVALGSLTPNKDHSMVIDAVAKLPDVTLWIVGQGFEQPMLEAKIAEHGIGDRVRLTGPVPHADMPELLAAADAMALASRSEGLANAWVESLASGTPIVIPDVGGAREVMREGAGFIVERNADAFAVGIAAVLAEPPETESVVAAARPFTWPANAEHLSDFYHRLVAAHRGQRVSHL</sequence>
<dbReference type="AlphaFoldDB" id="A0A6G6Y3F1"/>
<evidence type="ECO:0000313" key="4">
    <source>
        <dbReference type="Proteomes" id="UP000501568"/>
    </source>
</evidence>
<dbReference type="InterPro" id="IPR050194">
    <property type="entry name" value="Glycosyltransferase_grp1"/>
</dbReference>
<dbReference type="PANTHER" id="PTHR45947">
    <property type="entry name" value="SULFOQUINOVOSYL TRANSFERASE SQD2"/>
    <property type="match status" value="1"/>
</dbReference>
<proteinExistence type="predicted"/>
<dbReference type="KEGG" id="spzr:G5C33_05720"/>
<evidence type="ECO:0000259" key="2">
    <source>
        <dbReference type="Pfam" id="PF13579"/>
    </source>
</evidence>
<evidence type="ECO:0000259" key="1">
    <source>
        <dbReference type="Pfam" id="PF00534"/>
    </source>
</evidence>